<proteinExistence type="predicted"/>
<dbReference type="NCBIfam" id="TIGR02145">
    <property type="entry name" value="Fib_succ_major"/>
    <property type="match status" value="1"/>
</dbReference>
<dbReference type="RefSeq" id="WP_386127365.1">
    <property type="nucleotide sequence ID" value="NZ_JBHTJL010000003.1"/>
</dbReference>
<dbReference type="InterPro" id="IPR011871">
    <property type="entry name" value="Fib_succ_major"/>
</dbReference>
<comment type="caution">
    <text evidence="2">The sequence shown here is derived from an EMBL/GenBank/DDBJ whole genome shotgun (WGS) entry which is preliminary data.</text>
</comment>
<accession>A0ABW3N4V4</accession>
<name>A0ABW3N4V4_9FLAO</name>
<dbReference type="Pfam" id="PF09603">
    <property type="entry name" value="Fib_succ_major"/>
    <property type="match status" value="1"/>
</dbReference>
<evidence type="ECO:0000259" key="1">
    <source>
        <dbReference type="Pfam" id="PF09603"/>
    </source>
</evidence>
<protein>
    <submittedName>
        <fullName evidence="2">Fibrobacter succinogenes major paralogous domain-containing protein</fullName>
    </submittedName>
</protein>
<organism evidence="2 3">
    <name type="scientific">Winogradskyella litorisediminis</name>
    <dbReference type="NCBI Taxonomy" id="1156618"/>
    <lineage>
        <taxon>Bacteria</taxon>
        <taxon>Pseudomonadati</taxon>
        <taxon>Bacteroidota</taxon>
        <taxon>Flavobacteriia</taxon>
        <taxon>Flavobacteriales</taxon>
        <taxon>Flavobacteriaceae</taxon>
        <taxon>Winogradskyella</taxon>
    </lineage>
</organism>
<keyword evidence="3" id="KW-1185">Reference proteome</keyword>
<dbReference type="EMBL" id="JBHTJL010000003">
    <property type="protein sequence ID" value="MFD1061964.1"/>
    <property type="molecule type" value="Genomic_DNA"/>
</dbReference>
<evidence type="ECO:0000313" key="3">
    <source>
        <dbReference type="Proteomes" id="UP001597013"/>
    </source>
</evidence>
<reference evidence="3" key="1">
    <citation type="journal article" date="2019" name="Int. J. Syst. Evol. Microbiol.">
        <title>The Global Catalogue of Microorganisms (GCM) 10K type strain sequencing project: providing services to taxonomists for standard genome sequencing and annotation.</title>
        <authorList>
            <consortium name="The Broad Institute Genomics Platform"/>
            <consortium name="The Broad Institute Genome Sequencing Center for Infectious Disease"/>
            <person name="Wu L."/>
            <person name="Ma J."/>
        </authorList>
    </citation>
    <scope>NUCLEOTIDE SEQUENCE [LARGE SCALE GENOMIC DNA]</scope>
    <source>
        <strain evidence="3">CCUG 62215</strain>
    </source>
</reference>
<dbReference type="Proteomes" id="UP001597013">
    <property type="component" value="Unassembled WGS sequence"/>
</dbReference>
<feature type="domain" description="Fibrobacter succinogenes major paralogous" evidence="1">
    <location>
        <begin position="46"/>
        <end position="250"/>
    </location>
</feature>
<gene>
    <name evidence="2" type="ORF">ACFQ1Q_01800</name>
</gene>
<sequence>MKRIFKLLTISLITLQLIGCSQNDNSSTEQPELTVTDADGNIYNTITIGGQVWMLENLKTTTYNDGTPITQYNFDIHGTNWAATGSMFNGEGFYKWADTADLNNASDEELAFDEYGAIYNHFALESGKLAPEGWRIPTEADFIELGNFIANDGNLGNVAGALKSETGWVDSSGNGTNTYGFNTIPNGYVTIFGSNAAGGILSTWATSNLTGNGGNTSSLIRKLIQLSTNDETLECIDFPMQIGAGVRCIKE</sequence>
<evidence type="ECO:0000313" key="2">
    <source>
        <dbReference type="EMBL" id="MFD1061964.1"/>
    </source>
</evidence>